<reference evidence="1" key="1">
    <citation type="submission" date="2018-10" db="EMBL/GenBank/DDBJ databases">
        <title>Effector identification in a new, highly contiguous assembly of the strawberry crown rot pathogen Phytophthora cactorum.</title>
        <authorList>
            <person name="Armitage A.D."/>
            <person name="Nellist C.F."/>
            <person name="Bates H."/>
            <person name="Vickerstaff R.J."/>
            <person name="Harrison R.J."/>
        </authorList>
    </citation>
    <scope>NUCLEOTIDE SEQUENCE</scope>
    <source>
        <strain evidence="1">4032</strain>
    </source>
</reference>
<organism evidence="1 2">
    <name type="scientific">Phytophthora cactorum</name>
    <dbReference type="NCBI Taxonomy" id="29920"/>
    <lineage>
        <taxon>Eukaryota</taxon>
        <taxon>Sar</taxon>
        <taxon>Stramenopiles</taxon>
        <taxon>Oomycota</taxon>
        <taxon>Peronosporomycetes</taxon>
        <taxon>Peronosporales</taxon>
        <taxon>Peronosporaceae</taxon>
        <taxon>Phytophthora</taxon>
    </lineage>
</organism>
<name>A0A8T1D510_9STRA</name>
<proteinExistence type="predicted"/>
<comment type="caution">
    <text evidence="1">The sequence shown here is derived from an EMBL/GenBank/DDBJ whole genome shotgun (WGS) entry which is preliminary data.</text>
</comment>
<dbReference type="Proteomes" id="UP000774804">
    <property type="component" value="Unassembled WGS sequence"/>
</dbReference>
<evidence type="ECO:0000313" key="2">
    <source>
        <dbReference type="Proteomes" id="UP000774804"/>
    </source>
</evidence>
<protein>
    <submittedName>
        <fullName evidence="1">Uncharacterized protein</fullName>
    </submittedName>
</protein>
<gene>
    <name evidence="1" type="ORF">PC115_g4682</name>
</gene>
<sequence length="153" mass="17989">MYHLFDPRERLLNRVARRENTTKLRTTAALWTTGRITGQSRTFFSHPSLLTEASSPTPVIRLYRRLFLLAVGPPIRSSYPLSQSRYREIRAFHNKILGHQRLGNPVRDTQVVHQDFWKRIRDRPVVNGFSCVLEHLDQLANDLMCGDQRRFFN</sequence>
<dbReference type="EMBL" id="RCMI01000091">
    <property type="protein sequence ID" value="KAG2936082.1"/>
    <property type="molecule type" value="Genomic_DNA"/>
</dbReference>
<accession>A0A8T1D510</accession>
<dbReference type="AlphaFoldDB" id="A0A8T1D510"/>
<evidence type="ECO:0000313" key="1">
    <source>
        <dbReference type="EMBL" id="KAG2936082.1"/>
    </source>
</evidence>